<feature type="region of interest" description="Disordered" evidence="1">
    <location>
        <begin position="134"/>
        <end position="160"/>
    </location>
</feature>
<name>A0ABV0QAF4_9TELE</name>
<feature type="non-terminal residue" evidence="2">
    <location>
        <position position="1"/>
    </location>
</feature>
<evidence type="ECO:0000313" key="3">
    <source>
        <dbReference type="Proteomes" id="UP001434883"/>
    </source>
</evidence>
<sequence length="160" mass="17388">SRRDITCAQTILSSVIFIQLHDVPNDQNLCLLWCSDQLNEDFTVRGPRGLDLLLPPQEPGLPCDVGVFFGQVLVNDTSDPFSNLPCFSTADLCFRLLNLMMIAGLSLLPRLGRGCHASTESQSSFIPLDKRKEATCSSVDSVTPGDGSPALPPRRRKSGA</sequence>
<proteinExistence type="predicted"/>
<reference evidence="2 3" key="1">
    <citation type="submission" date="2021-06" db="EMBL/GenBank/DDBJ databases">
        <authorList>
            <person name="Palmer J.M."/>
        </authorList>
    </citation>
    <scope>NUCLEOTIDE SEQUENCE [LARGE SCALE GENOMIC DNA]</scope>
    <source>
        <strain evidence="2 3">XC_2019</strain>
        <tissue evidence="2">Muscle</tissue>
    </source>
</reference>
<evidence type="ECO:0000313" key="2">
    <source>
        <dbReference type="EMBL" id="MEQ2192811.1"/>
    </source>
</evidence>
<dbReference type="EMBL" id="JAHRIN010003680">
    <property type="protein sequence ID" value="MEQ2192811.1"/>
    <property type="molecule type" value="Genomic_DNA"/>
</dbReference>
<organism evidence="2 3">
    <name type="scientific">Xenoophorus captivus</name>
    <dbReference type="NCBI Taxonomy" id="1517983"/>
    <lineage>
        <taxon>Eukaryota</taxon>
        <taxon>Metazoa</taxon>
        <taxon>Chordata</taxon>
        <taxon>Craniata</taxon>
        <taxon>Vertebrata</taxon>
        <taxon>Euteleostomi</taxon>
        <taxon>Actinopterygii</taxon>
        <taxon>Neopterygii</taxon>
        <taxon>Teleostei</taxon>
        <taxon>Neoteleostei</taxon>
        <taxon>Acanthomorphata</taxon>
        <taxon>Ovalentaria</taxon>
        <taxon>Atherinomorphae</taxon>
        <taxon>Cyprinodontiformes</taxon>
        <taxon>Goodeidae</taxon>
        <taxon>Xenoophorus</taxon>
    </lineage>
</organism>
<protein>
    <submittedName>
        <fullName evidence="2">Uncharacterized protein</fullName>
    </submittedName>
</protein>
<comment type="caution">
    <text evidence="2">The sequence shown here is derived from an EMBL/GenBank/DDBJ whole genome shotgun (WGS) entry which is preliminary data.</text>
</comment>
<keyword evidence="3" id="KW-1185">Reference proteome</keyword>
<gene>
    <name evidence="2" type="ORF">XENOCAPTIV_017653</name>
</gene>
<evidence type="ECO:0000256" key="1">
    <source>
        <dbReference type="SAM" id="MobiDB-lite"/>
    </source>
</evidence>
<accession>A0ABV0QAF4</accession>
<dbReference type="Proteomes" id="UP001434883">
    <property type="component" value="Unassembled WGS sequence"/>
</dbReference>